<sequence>MINRRLLPDVMCALAEFPAVALLGPRQAGKTTLARIIADMQQGAIRLDLERPSDLAKLADPELFLSRQGDRLVILDEIQRQPELFAVLRALIDDNRRPGRFLLLGSASPQLLRQASESLAGRIAFRELAPFDISEVQVDHAELQNFWLRGGYPLSWLAQTEDASFAWRESFIATHLERDIPSFGIRVPGATLRRFWQMLAHLHGQLWNASRLASSFGTSAPTVQHYLDILEATYMLRRLPPLQANLGKRLVKSPKVYLRDSGILHALLSIQSLDELAGHPVVGPSWEGWALEQIAQLLGPQWQLSFYRTASGAEMDIVAERGKRRIGFEVKFSSAPALSKGFWSAKNDLDLERACVVAPVECVYPLAPDVEVVPAAGLAAWLKTI</sequence>
<dbReference type="PANTHER" id="PTHR43566">
    <property type="entry name" value="CONSERVED PROTEIN"/>
    <property type="match status" value="1"/>
</dbReference>
<dbReference type="InterPro" id="IPR027417">
    <property type="entry name" value="P-loop_NTPase"/>
</dbReference>
<evidence type="ECO:0008006" key="4">
    <source>
        <dbReference type="Google" id="ProtNLM"/>
    </source>
</evidence>
<evidence type="ECO:0000259" key="1">
    <source>
        <dbReference type="Pfam" id="PF13173"/>
    </source>
</evidence>
<protein>
    <recommendedName>
        <fullName evidence="4">AAA+ ATPase domain-containing protein</fullName>
    </recommendedName>
</protein>
<evidence type="ECO:0000313" key="3">
    <source>
        <dbReference type="EMBL" id="OIR11343.1"/>
    </source>
</evidence>
<evidence type="ECO:0000259" key="2">
    <source>
        <dbReference type="Pfam" id="PF13635"/>
    </source>
</evidence>
<proteinExistence type="predicted"/>
<name>A0A1J5SS79_9ZZZZ</name>
<comment type="caution">
    <text evidence="3">The sequence shown here is derived from an EMBL/GenBank/DDBJ whole genome shotgun (WGS) entry which is preliminary data.</text>
</comment>
<dbReference type="CDD" id="cd00009">
    <property type="entry name" value="AAA"/>
    <property type="match status" value="1"/>
</dbReference>
<dbReference type="AlphaFoldDB" id="A0A1J5SS79"/>
<feature type="domain" description="DUF4143" evidence="2">
    <location>
        <begin position="177"/>
        <end position="332"/>
    </location>
</feature>
<dbReference type="SUPFAM" id="SSF52540">
    <property type="entry name" value="P-loop containing nucleoside triphosphate hydrolases"/>
    <property type="match status" value="1"/>
</dbReference>
<feature type="domain" description="AAA" evidence="1">
    <location>
        <begin position="18"/>
        <end position="136"/>
    </location>
</feature>
<reference evidence="3" key="1">
    <citation type="submission" date="2016-10" db="EMBL/GenBank/DDBJ databases">
        <title>Sequence of Gallionella enrichment culture.</title>
        <authorList>
            <person name="Poehlein A."/>
            <person name="Muehling M."/>
            <person name="Daniel R."/>
        </authorList>
    </citation>
    <scope>NUCLEOTIDE SEQUENCE</scope>
</reference>
<dbReference type="Pfam" id="PF13173">
    <property type="entry name" value="AAA_14"/>
    <property type="match status" value="1"/>
</dbReference>
<gene>
    <name evidence="3" type="ORF">GALL_68360</name>
</gene>
<dbReference type="InterPro" id="IPR041682">
    <property type="entry name" value="AAA_14"/>
</dbReference>
<dbReference type="EMBL" id="MLJW01000020">
    <property type="protein sequence ID" value="OIR11343.1"/>
    <property type="molecule type" value="Genomic_DNA"/>
</dbReference>
<dbReference type="Pfam" id="PF13635">
    <property type="entry name" value="DUF4143"/>
    <property type="match status" value="1"/>
</dbReference>
<organism evidence="3">
    <name type="scientific">mine drainage metagenome</name>
    <dbReference type="NCBI Taxonomy" id="410659"/>
    <lineage>
        <taxon>unclassified sequences</taxon>
        <taxon>metagenomes</taxon>
        <taxon>ecological metagenomes</taxon>
    </lineage>
</organism>
<accession>A0A1J5SS79</accession>
<dbReference type="InterPro" id="IPR025420">
    <property type="entry name" value="DUF4143"/>
</dbReference>
<dbReference type="PANTHER" id="PTHR43566:SF2">
    <property type="entry name" value="DUF4143 DOMAIN-CONTAINING PROTEIN"/>
    <property type="match status" value="1"/>
</dbReference>